<organism evidence="1">
    <name type="scientific">Siphoviridae sp. ctfHp48</name>
    <dbReference type="NCBI Taxonomy" id="2827583"/>
    <lineage>
        <taxon>Viruses</taxon>
        <taxon>Duplodnaviria</taxon>
        <taxon>Heunggongvirae</taxon>
        <taxon>Uroviricota</taxon>
        <taxon>Caudoviricetes</taxon>
    </lineage>
</organism>
<proteinExistence type="predicted"/>
<evidence type="ECO:0000313" key="1">
    <source>
        <dbReference type="EMBL" id="DAE92639.1"/>
    </source>
</evidence>
<accession>A0A8S5RT38</accession>
<protein>
    <submittedName>
        <fullName evidence="1">Uncharacterized protein</fullName>
    </submittedName>
</protein>
<name>A0A8S5RT38_9CAUD</name>
<sequence>MADMTFNTTAGQTIDRELLIAYLNTGEASTPVWSPFGKRVTDSSMEYDWQEDSSKDILGTTRTTMKKPIITQSFDPCELDAGDAALVKLWNLAVKDQDAAALANQDVLIVHFYAGTAKTAVFAERYDGTMVKPASLGGEGGGFVGMPFDVTLGGTRTTGTAAIGSNGAVAFTADSAA</sequence>
<reference evidence="1" key="1">
    <citation type="journal article" date="2021" name="Proc. Natl. Acad. Sci. U.S.A.">
        <title>A Catalog of Tens of Thousands of Viruses from Human Metagenomes Reveals Hidden Associations with Chronic Diseases.</title>
        <authorList>
            <person name="Tisza M.J."/>
            <person name="Buck C.B."/>
        </authorList>
    </citation>
    <scope>NUCLEOTIDE SEQUENCE</scope>
    <source>
        <strain evidence="1">CtfHp48</strain>
    </source>
</reference>
<dbReference type="EMBL" id="BK057805">
    <property type="protein sequence ID" value="DAE92639.1"/>
    <property type="molecule type" value="Genomic_DNA"/>
</dbReference>